<keyword evidence="2" id="KW-0238">DNA-binding</keyword>
<dbReference type="InterPro" id="IPR050707">
    <property type="entry name" value="HTH_MetabolicPath_Reg"/>
</dbReference>
<dbReference type="EMBL" id="FQVU01000003">
    <property type="protein sequence ID" value="SHG70790.1"/>
    <property type="molecule type" value="Genomic_DNA"/>
</dbReference>
<evidence type="ECO:0000313" key="6">
    <source>
        <dbReference type="EMBL" id="SHG70790.1"/>
    </source>
</evidence>
<evidence type="ECO:0000259" key="4">
    <source>
        <dbReference type="PROSITE" id="PS51077"/>
    </source>
</evidence>
<gene>
    <name evidence="6" type="ORF">SAMN05443575_2598</name>
</gene>
<proteinExistence type="predicted"/>
<dbReference type="Proteomes" id="UP000186132">
    <property type="component" value="Unassembled WGS sequence"/>
</dbReference>
<dbReference type="Gene3D" id="1.10.10.10">
    <property type="entry name" value="Winged helix-like DNA-binding domain superfamily/Winged helix DNA-binding domain"/>
    <property type="match status" value="1"/>
</dbReference>
<dbReference type="GO" id="GO:0045892">
    <property type="term" value="P:negative regulation of DNA-templated transcription"/>
    <property type="evidence" value="ECO:0007669"/>
    <property type="project" value="TreeGrafter"/>
</dbReference>
<dbReference type="InterPro" id="IPR005471">
    <property type="entry name" value="Tscrpt_reg_IclR_N"/>
</dbReference>
<dbReference type="InterPro" id="IPR029016">
    <property type="entry name" value="GAF-like_dom_sf"/>
</dbReference>
<evidence type="ECO:0000256" key="3">
    <source>
        <dbReference type="ARBA" id="ARBA00023163"/>
    </source>
</evidence>
<evidence type="ECO:0000256" key="2">
    <source>
        <dbReference type="ARBA" id="ARBA00023125"/>
    </source>
</evidence>
<keyword evidence="1" id="KW-0805">Transcription regulation</keyword>
<feature type="domain" description="HTH iclR-type" evidence="4">
    <location>
        <begin position="18"/>
        <end position="80"/>
    </location>
</feature>
<dbReference type="CDD" id="cd00090">
    <property type="entry name" value="HTH_ARSR"/>
    <property type="match status" value="1"/>
</dbReference>
<dbReference type="SUPFAM" id="SSF46785">
    <property type="entry name" value="Winged helix' DNA-binding domain"/>
    <property type="match status" value="1"/>
</dbReference>
<accession>A0A1M5M0U3</accession>
<dbReference type="GO" id="GO:0003677">
    <property type="term" value="F:DNA binding"/>
    <property type="evidence" value="ECO:0007669"/>
    <property type="project" value="UniProtKB-KW"/>
</dbReference>
<dbReference type="Pfam" id="PF01614">
    <property type="entry name" value="IclR_C"/>
    <property type="match status" value="1"/>
</dbReference>
<dbReference type="InterPro" id="IPR014757">
    <property type="entry name" value="Tscrpt_reg_IclR_C"/>
</dbReference>
<name>A0A1M5M0U3_9ACTN</name>
<dbReference type="Pfam" id="PF09339">
    <property type="entry name" value="HTH_IclR"/>
    <property type="match status" value="1"/>
</dbReference>
<evidence type="ECO:0000259" key="5">
    <source>
        <dbReference type="PROSITE" id="PS51078"/>
    </source>
</evidence>
<evidence type="ECO:0000313" key="7">
    <source>
        <dbReference type="Proteomes" id="UP000186132"/>
    </source>
</evidence>
<reference evidence="7" key="1">
    <citation type="submission" date="2016-11" db="EMBL/GenBank/DDBJ databases">
        <authorList>
            <person name="Varghese N."/>
            <person name="Submissions S."/>
        </authorList>
    </citation>
    <scope>NUCLEOTIDE SEQUENCE [LARGE SCALE GENOMIC DNA]</scope>
    <source>
        <strain evidence="7">DSM 45627</strain>
    </source>
</reference>
<dbReference type="SMART" id="SM00346">
    <property type="entry name" value="HTH_ICLR"/>
    <property type="match status" value="1"/>
</dbReference>
<dbReference type="PROSITE" id="PS51077">
    <property type="entry name" value="HTH_ICLR"/>
    <property type="match status" value="1"/>
</dbReference>
<dbReference type="PANTHER" id="PTHR30136:SF35">
    <property type="entry name" value="HTH-TYPE TRANSCRIPTIONAL REGULATOR RV1719"/>
    <property type="match status" value="1"/>
</dbReference>
<dbReference type="RefSeq" id="WP_073390722.1">
    <property type="nucleotide sequence ID" value="NZ_FQVU01000003.1"/>
</dbReference>
<dbReference type="InterPro" id="IPR036388">
    <property type="entry name" value="WH-like_DNA-bd_sf"/>
</dbReference>
<dbReference type="PANTHER" id="PTHR30136">
    <property type="entry name" value="HELIX-TURN-HELIX TRANSCRIPTIONAL REGULATOR, ICLR FAMILY"/>
    <property type="match status" value="1"/>
</dbReference>
<dbReference type="STRING" id="1206085.SAMN05443575_2598"/>
<dbReference type="PROSITE" id="PS51078">
    <property type="entry name" value="ICLR_ED"/>
    <property type="match status" value="1"/>
</dbReference>
<dbReference type="AlphaFoldDB" id="A0A1M5M0U3"/>
<sequence length="271" mass="28029">MAAIATTDSAGTDAGPGTEAAARVANVLMLFASGPQTLGVSAIARELGLSKAVVHRILRTLADKQLISVDGPTREYRLGPATAALGARALRDSGLRAAGVPVIADLRRRTGETTTLSALVPGGRVYLDQFESEQEIKMTVELGTRFPLHAGSSGKVILAFLPPERRDEVLADDLARLTTRTVVDADALRAQLDEIRTSGVAASDGERQADAGSVAAAVFDVDGVVIGSVSVCGPRSRLDDAARARAVPALQAAADTISRSLGWAGGLPEAR</sequence>
<dbReference type="GO" id="GO:0003700">
    <property type="term" value="F:DNA-binding transcription factor activity"/>
    <property type="evidence" value="ECO:0007669"/>
    <property type="project" value="TreeGrafter"/>
</dbReference>
<evidence type="ECO:0000256" key="1">
    <source>
        <dbReference type="ARBA" id="ARBA00023015"/>
    </source>
</evidence>
<keyword evidence="7" id="KW-1185">Reference proteome</keyword>
<dbReference type="InterPro" id="IPR036390">
    <property type="entry name" value="WH_DNA-bd_sf"/>
</dbReference>
<organism evidence="6 7">
    <name type="scientific">Jatrophihabitans endophyticus</name>
    <dbReference type="NCBI Taxonomy" id="1206085"/>
    <lineage>
        <taxon>Bacteria</taxon>
        <taxon>Bacillati</taxon>
        <taxon>Actinomycetota</taxon>
        <taxon>Actinomycetes</taxon>
        <taxon>Jatrophihabitantales</taxon>
        <taxon>Jatrophihabitantaceae</taxon>
        <taxon>Jatrophihabitans</taxon>
    </lineage>
</organism>
<dbReference type="Gene3D" id="3.30.450.40">
    <property type="match status" value="1"/>
</dbReference>
<dbReference type="SUPFAM" id="SSF55781">
    <property type="entry name" value="GAF domain-like"/>
    <property type="match status" value="1"/>
</dbReference>
<feature type="domain" description="IclR-ED" evidence="5">
    <location>
        <begin position="81"/>
        <end position="263"/>
    </location>
</feature>
<protein>
    <submittedName>
        <fullName evidence="6">Transcriptional regulator, IclR family</fullName>
    </submittedName>
</protein>
<keyword evidence="3" id="KW-0804">Transcription</keyword>
<dbReference type="InterPro" id="IPR011991">
    <property type="entry name" value="ArsR-like_HTH"/>
</dbReference>